<evidence type="ECO:0000313" key="3">
    <source>
        <dbReference type="Proteomes" id="UP001054837"/>
    </source>
</evidence>
<dbReference type="AlphaFoldDB" id="A0AAV4M586"/>
<feature type="region of interest" description="Disordered" evidence="1">
    <location>
        <begin position="1"/>
        <end position="36"/>
    </location>
</feature>
<dbReference type="Proteomes" id="UP001054837">
    <property type="component" value="Unassembled WGS sequence"/>
</dbReference>
<proteinExistence type="predicted"/>
<evidence type="ECO:0000313" key="2">
    <source>
        <dbReference type="EMBL" id="GIX67010.1"/>
    </source>
</evidence>
<keyword evidence="3" id="KW-1185">Reference proteome</keyword>
<name>A0AAV4M586_9ARAC</name>
<reference evidence="2 3" key="1">
    <citation type="submission" date="2021-06" db="EMBL/GenBank/DDBJ databases">
        <title>Caerostris darwini draft genome.</title>
        <authorList>
            <person name="Kono N."/>
            <person name="Arakawa K."/>
        </authorList>
    </citation>
    <scope>NUCLEOTIDE SEQUENCE [LARGE SCALE GENOMIC DNA]</scope>
</reference>
<evidence type="ECO:0000256" key="1">
    <source>
        <dbReference type="SAM" id="MobiDB-lite"/>
    </source>
</evidence>
<organism evidence="2 3">
    <name type="scientific">Caerostris darwini</name>
    <dbReference type="NCBI Taxonomy" id="1538125"/>
    <lineage>
        <taxon>Eukaryota</taxon>
        <taxon>Metazoa</taxon>
        <taxon>Ecdysozoa</taxon>
        <taxon>Arthropoda</taxon>
        <taxon>Chelicerata</taxon>
        <taxon>Arachnida</taxon>
        <taxon>Araneae</taxon>
        <taxon>Araneomorphae</taxon>
        <taxon>Entelegynae</taxon>
        <taxon>Araneoidea</taxon>
        <taxon>Araneidae</taxon>
        <taxon>Caerostris</taxon>
    </lineage>
</organism>
<accession>A0AAV4M586</accession>
<comment type="caution">
    <text evidence="2">The sequence shown here is derived from an EMBL/GenBank/DDBJ whole genome shotgun (WGS) entry which is preliminary data.</text>
</comment>
<dbReference type="EMBL" id="BPLQ01000045">
    <property type="protein sequence ID" value="GIX67010.1"/>
    <property type="molecule type" value="Genomic_DNA"/>
</dbReference>
<gene>
    <name evidence="2" type="ORF">CDAR_12091</name>
</gene>
<protein>
    <submittedName>
        <fullName evidence="2">Uncharacterized protein</fullName>
    </submittedName>
</protein>
<sequence length="103" mass="11326">MSHLLEPSPNSRVSRKTTQVNFPNTPPHYKSPHRPSLTNTVYTAACTTLYNVCRGHKKVRETTWSLFNSVRGPRCVSGTRSSPRDVGSSECQGVVPEIAASLV</sequence>
<feature type="compositionally biased region" description="Polar residues" evidence="1">
    <location>
        <begin position="8"/>
        <end position="23"/>
    </location>
</feature>